<dbReference type="EnsemblProtists" id="HpaT802049">
    <property type="protein sequence ID" value="HpaP802049"/>
    <property type="gene ID" value="HpaG802049"/>
</dbReference>
<dbReference type="EMBL" id="JH598637">
    <property type="status" value="NOT_ANNOTATED_CDS"/>
    <property type="molecule type" value="Genomic_DNA"/>
</dbReference>
<accession>M4B6Z7</accession>
<reference evidence="3" key="1">
    <citation type="journal article" date="2010" name="Science">
        <title>Signatures of adaptation to obligate biotrophy in the Hyaloperonospora arabidopsidis genome.</title>
        <authorList>
            <person name="Baxter L."/>
            <person name="Tripathy S."/>
            <person name="Ishaque N."/>
            <person name="Boot N."/>
            <person name="Cabral A."/>
            <person name="Kemen E."/>
            <person name="Thines M."/>
            <person name="Ah-Fong A."/>
            <person name="Anderson R."/>
            <person name="Badejoko W."/>
            <person name="Bittner-Eddy P."/>
            <person name="Boore J.L."/>
            <person name="Chibucos M.C."/>
            <person name="Coates M."/>
            <person name="Dehal P."/>
            <person name="Delehaunty K."/>
            <person name="Dong S."/>
            <person name="Downton P."/>
            <person name="Dumas B."/>
            <person name="Fabro G."/>
            <person name="Fronick C."/>
            <person name="Fuerstenberg S.I."/>
            <person name="Fulton L."/>
            <person name="Gaulin E."/>
            <person name="Govers F."/>
            <person name="Hughes L."/>
            <person name="Humphray S."/>
            <person name="Jiang R.H."/>
            <person name="Judelson H."/>
            <person name="Kamoun S."/>
            <person name="Kyung K."/>
            <person name="Meijer H."/>
            <person name="Minx P."/>
            <person name="Morris P."/>
            <person name="Nelson J."/>
            <person name="Phuntumart V."/>
            <person name="Qutob D."/>
            <person name="Rehmany A."/>
            <person name="Rougon-Cardoso A."/>
            <person name="Ryden P."/>
            <person name="Torto-Alalibo T."/>
            <person name="Studholme D."/>
            <person name="Wang Y."/>
            <person name="Win J."/>
            <person name="Wood J."/>
            <person name="Clifton S.W."/>
            <person name="Rogers J."/>
            <person name="Van den Ackerveken G."/>
            <person name="Jones J.D."/>
            <person name="McDowell J.M."/>
            <person name="Beynon J."/>
            <person name="Tyler B.M."/>
        </authorList>
    </citation>
    <scope>NUCLEOTIDE SEQUENCE [LARGE SCALE GENOMIC DNA]</scope>
    <source>
        <strain evidence="3">Emoy2</strain>
    </source>
</reference>
<sequence>MALKNIHGIWAILPKGHLVLAYVLRLRVPPPLHLVLAMTTASLQYPIHKELGVPLLVKQRRWRPVCRLQPMRLWLTR</sequence>
<proteinExistence type="predicted"/>
<keyword evidence="1" id="KW-0732">Signal</keyword>
<dbReference type="VEuPathDB" id="FungiDB:HpaG802048"/>
<evidence type="ECO:0008006" key="4">
    <source>
        <dbReference type="Google" id="ProtNLM"/>
    </source>
</evidence>
<dbReference type="Proteomes" id="UP000011713">
    <property type="component" value="Unassembled WGS sequence"/>
</dbReference>
<dbReference type="AlphaFoldDB" id="M4B6Z7"/>
<evidence type="ECO:0000313" key="3">
    <source>
        <dbReference type="Proteomes" id="UP000011713"/>
    </source>
</evidence>
<keyword evidence="3" id="KW-1185">Reference proteome</keyword>
<feature type="signal peptide" evidence="1">
    <location>
        <begin position="1"/>
        <end position="21"/>
    </location>
</feature>
<name>M4B6Z7_HYAAE</name>
<organism evidence="2 3">
    <name type="scientific">Hyaloperonospora arabidopsidis (strain Emoy2)</name>
    <name type="common">Downy mildew agent</name>
    <name type="synonym">Peronospora arabidopsidis</name>
    <dbReference type="NCBI Taxonomy" id="559515"/>
    <lineage>
        <taxon>Eukaryota</taxon>
        <taxon>Sar</taxon>
        <taxon>Stramenopiles</taxon>
        <taxon>Oomycota</taxon>
        <taxon>Peronosporomycetes</taxon>
        <taxon>Peronosporales</taxon>
        <taxon>Peronosporaceae</taxon>
        <taxon>Hyaloperonospora</taxon>
    </lineage>
</organism>
<feature type="chain" id="PRO_5009704490" description="RxLR effector candidate protein" evidence="1">
    <location>
        <begin position="22"/>
        <end position="77"/>
    </location>
</feature>
<reference evidence="2" key="2">
    <citation type="submission" date="2015-06" db="UniProtKB">
        <authorList>
            <consortium name="EnsemblProtists"/>
        </authorList>
    </citation>
    <scope>IDENTIFICATION</scope>
    <source>
        <strain evidence="2">Emoy2</strain>
    </source>
</reference>
<evidence type="ECO:0000256" key="1">
    <source>
        <dbReference type="SAM" id="SignalP"/>
    </source>
</evidence>
<dbReference type="InParanoid" id="M4B6Z7"/>
<protein>
    <recommendedName>
        <fullName evidence="4">RxLR effector candidate protein</fullName>
    </recommendedName>
</protein>
<dbReference type="HOGENOM" id="CLU_2643260_0_0_1"/>
<evidence type="ECO:0000313" key="2">
    <source>
        <dbReference type="EnsemblProtists" id="HpaP802049"/>
    </source>
</evidence>
<dbReference type="EnsemblProtists" id="HpaT802048">
    <property type="protein sequence ID" value="HpaP802048"/>
    <property type="gene ID" value="HpaG802048"/>
</dbReference>